<keyword evidence="19" id="KW-1185">Reference proteome</keyword>
<evidence type="ECO:0000256" key="16">
    <source>
        <dbReference type="SAM" id="Phobius"/>
    </source>
</evidence>
<evidence type="ECO:0000256" key="6">
    <source>
        <dbReference type="ARBA" id="ARBA00022485"/>
    </source>
</evidence>
<keyword evidence="12" id="KW-0902">Two-component regulatory system</keyword>
<evidence type="ECO:0000256" key="13">
    <source>
        <dbReference type="ARBA" id="ARBA00023014"/>
    </source>
</evidence>
<gene>
    <name evidence="18" type="ORF">IRY30_04900</name>
</gene>
<feature type="transmembrane region" description="Helical" evidence="16">
    <location>
        <begin position="12"/>
        <end position="30"/>
    </location>
</feature>
<evidence type="ECO:0000256" key="4">
    <source>
        <dbReference type="ARBA" id="ARBA00012438"/>
    </source>
</evidence>
<organism evidence="18 19">
    <name type="scientific">Corynebacterium suicordis DSM 45110</name>
    <dbReference type="NCBI Taxonomy" id="1121369"/>
    <lineage>
        <taxon>Bacteria</taxon>
        <taxon>Bacillati</taxon>
        <taxon>Actinomycetota</taxon>
        <taxon>Actinomycetes</taxon>
        <taxon>Mycobacteriales</taxon>
        <taxon>Corynebacteriaceae</taxon>
        <taxon>Corynebacterium</taxon>
    </lineage>
</organism>
<keyword evidence="16" id="KW-0472">Membrane</keyword>
<dbReference type="InterPro" id="IPR003594">
    <property type="entry name" value="HATPase_dom"/>
</dbReference>
<evidence type="ECO:0000256" key="15">
    <source>
        <dbReference type="ARBA" id="ARBA00030800"/>
    </source>
</evidence>
<evidence type="ECO:0000256" key="10">
    <source>
        <dbReference type="ARBA" id="ARBA00022777"/>
    </source>
</evidence>
<dbReference type="EC" id="2.7.13.3" evidence="4"/>
<dbReference type="InterPro" id="IPR005467">
    <property type="entry name" value="His_kinase_dom"/>
</dbReference>
<keyword evidence="7" id="KW-0963">Cytoplasm</keyword>
<dbReference type="Gene3D" id="1.20.5.1930">
    <property type="match status" value="1"/>
</dbReference>
<dbReference type="RefSeq" id="WP_194556230.1">
    <property type="nucleotide sequence ID" value="NZ_JADKMY010000001.1"/>
</dbReference>
<feature type="domain" description="Histidine kinase" evidence="17">
    <location>
        <begin position="169"/>
        <end position="350"/>
    </location>
</feature>
<feature type="transmembrane region" description="Helical" evidence="16">
    <location>
        <begin position="115"/>
        <end position="140"/>
    </location>
</feature>
<dbReference type="SMART" id="SM00387">
    <property type="entry name" value="HATPase_c"/>
    <property type="match status" value="1"/>
</dbReference>
<evidence type="ECO:0000259" key="17">
    <source>
        <dbReference type="PROSITE" id="PS50109"/>
    </source>
</evidence>
<evidence type="ECO:0000256" key="11">
    <source>
        <dbReference type="ARBA" id="ARBA00023004"/>
    </source>
</evidence>
<evidence type="ECO:0000256" key="9">
    <source>
        <dbReference type="ARBA" id="ARBA00022723"/>
    </source>
</evidence>
<keyword evidence="9" id="KW-0479">Metal-binding</keyword>
<dbReference type="PANTHER" id="PTHR24421:SF62">
    <property type="entry name" value="SENSORY TRANSDUCTION HISTIDINE KINASE"/>
    <property type="match status" value="1"/>
</dbReference>
<comment type="caution">
    <text evidence="18">The sequence shown here is derived from an EMBL/GenBank/DDBJ whole genome shotgun (WGS) entry which is preliminary data.</text>
</comment>
<dbReference type="InterPro" id="IPR017205">
    <property type="entry name" value="Sig_transdc_His_kinase_ChrS"/>
</dbReference>
<keyword evidence="16" id="KW-0812">Transmembrane</keyword>
<dbReference type="PANTHER" id="PTHR24421">
    <property type="entry name" value="NITRATE/NITRITE SENSOR PROTEIN NARX-RELATED"/>
    <property type="match status" value="1"/>
</dbReference>
<comment type="subcellular location">
    <subcellularLocation>
        <location evidence="3">Cytoplasm</location>
    </subcellularLocation>
</comment>
<keyword evidence="11" id="KW-0408">Iron</keyword>
<evidence type="ECO:0000256" key="2">
    <source>
        <dbReference type="ARBA" id="ARBA00001966"/>
    </source>
</evidence>
<evidence type="ECO:0000313" key="19">
    <source>
        <dbReference type="Proteomes" id="UP000635902"/>
    </source>
</evidence>
<evidence type="ECO:0000256" key="8">
    <source>
        <dbReference type="ARBA" id="ARBA00022679"/>
    </source>
</evidence>
<evidence type="ECO:0000313" key="18">
    <source>
        <dbReference type="EMBL" id="MBF4553419.1"/>
    </source>
</evidence>
<dbReference type="EMBL" id="JADKMY010000001">
    <property type="protein sequence ID" value="MBF4553419.1"/>
    <property type="molecule type" value="Genomic_DNA"/>
</dbReference>
<dbReference type="InterPro" id="IPR036890">
    <property type="entry name" value="HATPase_C_sf"/>
</dbReference>
<dbReference type="Gene3D" id="3.30.565.10">
    <property type="entry name" value="Histidine kinase-like ATPase, C-terminal domain"/>
    <property type="match status" value="1"/>
</dbReference>
<comment type="cofactor">
    <cofactor evidence="2">
        <name>[4Fe-4S] cluster</name>
        <dbReference type="ChEBI" id="CHEBI:49883"/>
    </cofactor>
</comment>
<dbReference type="PIRSF" id="PIRSF037434">
    <property type="entry name" value="STHK_ChrS"/>
    <property type="match status" value="1"/>
</dbReference>
<dbReference type="PROSITE" id="PS50109">
    <property type="entry name" value="HIS_KIN"/>
    <property type="match status" value="1"/>
</dbReference>
<comment type="function">
    <text evidence="14">Member of the two-component regulatory system NreB/NreC involved in the control of dissimilatory nitrate/nitrite reduction in response to oxygen. NreB functions as a direct oxygen sensor histidine kinase which is autophosphorylated, in the absence of oxygen, probably at the conserved histidine residue, and transfers its phosphate group probably to a conserved aspartate residue of NreC. NreB/NreC activates the expression of the nitrate (narGHJI) and nitrite (nir) reductase operons, as well as the putative nitrate transporter gene narT.</text>
</comment>
<feature type="transmembrane region" description="Helical" evidence="16">
    <location>
        <begin position="92"/>
        <end position="109"/>
    </location>
</feature>
<accession>A0ABR9ZKE8</accession>
<dbReference type="SUPFAM" id="SSF55874">
    <property type="entry name" value="ATPase domain of HSP90 chaperone/DNA topoisomerase II/histidine kinase"/>
    <property type="match status" value="1"/>
</dbReference>
<keyword evidence="13" id="KW-0411">Iron-sulfur</keyword>
<dbReference type="CDD" id="cd16917">
    <property type="entry name" value="HATPase_UhpB-NarQ-NarX-like"/>
    <property type="match status" value="1"/>
</dbReference>
<reference evidence="18 19" key="1">
    <citation type="submission" date="2020-10" db="EMBL/GenBank/DDBJ databases">
        <title>Novel species in genus Corynebacterium.</title>
        <authorList>
            <person name="Zhang G."/>
        </authorList>
    </citation>
    <scope>NUCLEOTIDE SEQUENCE [LARGE SCALE GENOMIC DNA]</scope>
    <source>
        <strain evidence="18 19">DSM 45110</strain>
    </source>
</reference>
<keyword evidence="16" id="KW-1133">Transmembrane helix</keyword>
<dbReference type="Pfam" id="PF02518">
    <property type="entry name" value="HATPase_c"/>
    <property type="match status" value="1"/>
</dbReference>
<feature type="transmembrane region" description="Helical" evidence="16">
    <location>
        <begin position="63"/>
        <end position="85"/>
    </location>
</feature>
<dbReference type="InterPro" id="IPR011712">
    <property type="entry name" value="Sig_transdc_His_kin_sub3_dim/P"/>
</dbReference>
<evidence type="ECO:0000256" key="14">
    <source>
        <dbReference type="ARBA" id="ARBA00024827"/>
    </source>
</evidence>
<dbReference type="InterPro" id="IPR004358">
    <property type="entry name" value="Sig_transdc_His_kin-like_C"/>
</dbReference>
<proteinExistence type="predicted"/>
<dbReference type="GO" id="GO:0016301">
    <property type="term" value="F:kinase activity"/>
    <property type="evidence" value="ECO:0007669"/>
    <property type="project" value="UniProtKB-KW"/>
</dbReference>
<comment type="catalytic activity">
    <reaction evidence="1">
        <text>ATP + protein L-histidine = ADP + protein N-phospho-L-histidine.</text>
        <dbReference type="EC" id="2.7.13.3"/>
    </reaction>
</comment>
<dbReference type="InterPro" id="IPR050482">
    <property type="entry name" value="Sensor_HK_TwoCompSys"/>
</dbReference>
<dbReference type="Pfam" id="PF07730">
    <property type="entry name" value="HisKA_3"/>
    <property type="match status" value="1"/>
</dbReference>
<keyword evidence="6" id="KW-0004">4Fe-4S</keyword>
<evidence type="ECO:0000256" key="1">
    <source>
        <dbReference type="ARBA" id="ARBA00000085"/>
    </source>
</evidence>
<evidence type="ECO:0000256" key="12">
    <source>
        <dbReference type="ARBA" id="ARBA00023012"/>
    </source>
</evidence>
<name>A0ABR9ZKE8_9CORY</name>
<evidence type="ECO:0000256" key="7">
    <source>
        <dbReference type="ARBA" id="ARBA00022490"/>
    </source>
</evidence>
<keyword evidence="10 18" id="KW-0418">Kinase</keyword>
<dbReference type="PRINTS" id="PR00344">
    <property type="entry name" value="BCTRLSENSOR"/>
</dbReference>
<evidence type="ECO:0000256" key="3">
    <source>
        <dbReference type="ARBA" id="ARBA00004496"/>
    </source>
</evidence>
<dbReference type="Proteomes" id="UP000635902">
    <property type="component" value="Unassembled WGS sequence"/>
</dbReference>
<keyword evidence="8" id="KW-0808">Transferase</keyword>
<sequence>MVNKLDQAWRFLGHGLHVLAFVLLLVTLANDGMSWNLAAFAFVYALGMWMRPTWLWLLLLVGTWTLLLMVAPTAAFLAFPLFFLLIGMLPMARAVPAVAVVTAVAVYALGRFNGWTIGGVIGPVTGAMVAIALGVGFRMLRRETATAERMRLAGEIHDTVAQGLSSIHMLLHSVEGRLKRLEIPAVEREILLEQISLARETAESNLEETRRIIAELQPGELVDADLPTALGAVVSTTPMGEAIQLEVDGQPHLIGESAQKDVLRIVQSLVSNVVKHSQATAARVTLTYQPDAISVDVVDNGRGMDVQHTQWSSVGMDGVRRRVKKLGGSLAIESEPGEGCGVSVHIPTHGAGAQDKGNLLWSE</sequence>
<evidence type="ECO:0000256" key="5">
    <source>
        <dbReference type="ARBA" id="ARBA00017322"/>
    </source>
</evidence>
<protein>
    <recommendedName>
        <fullName evidence="5">Oxygen sensor histidine kinase NreB</fullName>
        <ecNumber evidence="4">2.7.13.3</ecNumber>
    </recommendedName>
    <alternativeName>
        <fullName evidence="15">Nitrogen regulation protein B</fullName>
    </alternativeName>
</protein>